<dbReference type="Pfam" id="PF13450">
    <property type="entry name" value="NAD_binding_8"/>
    <property type="match status" value="1"/>
</dbReference>
<protein>
    <submittedName>
        <fullName evidence="1">UDP-galactopyranose mutase</fullName>
        <ecNumber evidence="1">5.4.99.9</ecNumber>
    </submittedName>
</protein>
<dbReference type="SUPFAM" id="SSF51905">
    <property type="entry name" value="FAD/NAD(P)-binding domain"/>
    <property type="match status" value="1"/>
</dbReference>
<organism evidence="1">
    <name type="scientific">Candidatus Methanoperedens nitratireducens</name>
    <dbReference type="NCBI Taxonomy" id="1392998"/>
    <lineage>
        <taxon>Archaea</taxon>
        <taxon>Methanobacteriati</taxon>
        <taxon>Methanobacteriota</taxon>
        <taxon>Stenosarchaea group</taxon>
        <taxon>Methanomicrobia</taxon>
        <taxon>Methanosarcinales</taxon>
        <taxon>ANME-2 cluster</taxon>
        <taxon>Candidatus Methanoperedentaceae</taxon>
        <taxon>Candidatus Methanoperedens</taxon>
    </lineage>
</organism>
<dbReference type="Proteomes" id="UP000050360">
    <property type="component" value="Unassembled WGS sequence"/>
</dbReference>
<evidence type="ECO:0000313" key="1">
    <source>
        <dbReference type="EMBL" id="KPQ44653.1"/>
    </source>
</evidence>
<accession>A0A0P8E2S1</accession>
<dbReference type="EMBL" id="LKCM01000064">
    <property type="protein sequence ID" value="KPQ44653.1"/>
    <property type="molecule type" value="Genomic_DNA"/>
</dbReference>
<reference evidence="1" key="1">
    <citation type="submission" date="2015-09" db="EMBL/GenBank/DDBJ databases">
        <title>A metagenomics-based metabolic model of nitrate-dependent anaerobic oxidation of methane by Methanoperedens-like archaea.</title>
        <authorList>
            <person name="Arshad A."/>
            <person name="Speth D.R."/>
            <person name="De Graaf R.M."/>
            <person name="Op Den Camp H.J."/>
            <person name="Jetten M.S."/>
            <person name="Welte C.U."/>
        </authorList>
    </citation>
    <scope>NUCLEOTIDE SEQUENCE [LARGE SCALE GENOMIC DNA]</scope>
</reference>
<gene>
    <name evidence="1" type="ORF">MPEBLZ_00745</name>
</gene>
<name>A0A0P8E2S1_9EURY</name>
<dbReference type="GO" id="GO:0008767">
    <property type="term" value="F:UDP-galactopyranose mutase activity"/>
    <property type="evidence" value="ECO:0007669"/>
    <property type="project" value="UniProtKB-EC"/>
</dbReference>
<dbReference type="PANTHER" id="PTHR43734:SF1">
    <property type="entry name" value="PHYTOENE DESATURASE"/>
    <property type="match status" value="1"/>
</dbReference>
<dbReference type="EC" id="5.4.99.9" evidence="1"/>
<sequence length="115" mass="12378">MNKYDCIIVGGGISGLLSALVLSKEGKKVLVFERNDKLGNNCSSYMVDGYQVTTPEKASVTIDGFIADTKTPIENLYVVGTDADDRSMGVTRAAYSVVKLIKVLKKEGILADQVD</sequence>
<comment type="caution">
    <text evidence="1">The sequence shown here is derived from an EMBL/GenBank/DDBJ whole genome shotgun (WGS) entry which is preliminary data.</text>
</comment>
<proteinExistence type="predicted"/>
<dbReference type="Gene3D" id="3.50.50.60">
    <property type="entry name" value="FAD/NAD(P)-binding domain"/>
    <property type="match status" value="1"/>
</dbReference>
<dbReference type="InterPro" id="IPR036188">
    <property type="entry name" value="FAD/NAD-bd_sf"/>
</dbReference>
<dbReference type="AlphaFoldDB" id="A0A0P8E2S1"/>
<dbReference type="PANTHER" id="PTHR43734">
    <property type="entry name" value="PHYTOENE DESATURASE"/>
    <property type="match status" value="1"/>
</dbReference>
<keyword evidence="1" id="KW-0413">Isomerase</keyword>